<keyword evidence="2" id="KW-1185">Reference proteome</keyword>
<feature type="non-terminal residue" evidence="1">
    <location>
        <position position="1"/>
    </location>
</feature>
<name>A0A1E4TXU5_PACTA</name>
<evidence type="ECO:0000313" key="2">
    <source>
        <dbReference type="Proteomes" id="UP000094236"/>
    </source>
</evidence>
<sequence>TPDFTQYLYNNKYRFKIEVEVKSCYIKNFKIEKMFNPESLPNLSLKIDSAFAELNTLINVDEERIKFHGEDLKKFIDDEELKNWISWEIDYNIDYQNFNISIDE</sequence>
<dbReference type="EMBL" id="KV454012">
    <property type="protein sequence ID" value="ODV96549.1"/>
    <property type="molecule type" value="Genomic_DNA"/>
</dbReference>
<dbReference type="OrthoDB" id="201621at2759"/>
<proteinExistence type="predicted"/>
<reference evidence="2" key="1">
    <citation type="submission" date="2016-05" db="EMBL/GenBank/DDBJ databases">
        <title>Comparative genomics of biotechnologically important yeasts.</title>
        <authorList>
            <consortium name="DOE Joint Genome Institute"/>
            <person name="Riley R."/>
            <person name="Haridas S."/>
            <person name="Wolfe K.H."/>
            <person name="Lopes M.R."/>
            <person name="Hittinger C.T."/>
            <person name="Goker M."/>
            <person name="Salamov A."/>
            <person name="Wisecaver J."/>
            <person name="Long T.M."/>
            <person name="Aerts A.L."/>
            <person name="Barry K."/>
            <person name="Choi C."/>
            <person name="Clum A."/>
            <person name="Coughlan A.Y."/>
            <person name="Deshpande S."/>
            <person name="Douglass A.P."/>
            <person name="Hanson S.J."/>
            <person name="Klenk H.-P."/>
            <person name="Labutti K."/>
            <person name="Lapidus A."/>
            <person name="Lindquist E."/>
            <person name="Lipzen A."/>
            <person name="Meier-Kolthoff J.P."/>
            <person name="Ohm R.A."/>
            <person name="Otillar R.P."/>
            <person name="Pangilinan J."/>
            <person name="Peng Y."/>
            <person name="Rokas A."/>
            <person name="Rosa C.A."/>
            <person name="Scheuner C."/>
            <person name="Sibirny A.A."/>
            <person name="Slot J.C."/>
            <person name="Stielow J.B."/>
            <person name="Sun H."/>
            <person name="Kurtzman C.P."/>
            <person name="Blackwell M."/>
            <person name="Grigoriev I.V."/>
            <person name="Jeffries T.W."/>
        </authorList>
    </citation>
    <scope>NUCLEOTIDE SEQUENCE [LARGE SCALE GENOMIC DNA]</scope>
    <source>
        <strain evidence="2">NRRL Y-2460</strain>
    </source>
</reference>
<gene>
    <name evidence="1" type="ORF">PACTADRAFT_1138</name>
</gene>
<protein>
    <submittedName>
        <fullName evidence="1">Uncharacterized protein</fullName>
    </submittedName>
</protein>
<dbReference type="Proteomes" id="UP000094236">
    <property type="component" value="Unassembled WGS sequence"/>
</dbReference>
<dbReference type="AlphaFoldDB" id="A0A1E4TXU5"/>
<organism evidence="1 2">
    <name type="scientific">Pachysolen tannophilus NRRL Y-2460</name>
    <dbReference type="NCBI Taxonomy" id="669874"/>
    <lineage>
        <taxon>Eukaryota</taxon>
        <taxon>Fungi</taxon>
        <taxon>Dikarya</taxon>
        <taxon>Ascomycota</taxon>
        <taxon>Saccharomycotina</taxon>
        <taxon>Pichiomycetes</taxon>
        <taxon>Pachysolenaceae</taxon>
        <taxon>Pachysolen</taxon>
    </lineage>
</organism>
<accession>A0A1E4TXU5</accession>
<evidence type="ECO:0000313" key="1">
    <source>
        <dbReference type="EMBL" id="ODV96549.1"/>
    </source>
</evidence>